<feature type="active site" evidence="10 11">
    <location>
        <position position="188"/>
    </location>
</feature>
<dbReference type="InterPro" id="IPR029062">
    <property type="entry name" value="Class_I_gatase-like"/>
</dbReference>
<sequence>MITIVDYDVGNLGSVKNMLKRIGADSIITSSRDEILAAEKIILPGVGKFDHCAEKLESSGLRDCLEKKALTDKIPFLAICVGMQLLTKGSEEGILPGLGWIDAETRKFRFEEDKYRSLKIPHMGWNKVVPEENNPLFEGFDSENTKFYFCHSFHVICNSPENVGAKTNYGYEFSSAIRKENIFGVQFHPEKSHRYGFQLFQNFVGM</sequence>
<evidence type="ECO:0000259" key="12">
    <source>
        <dbReference type="Pfam" id="PF00117"/>
    </source>
</evidence>
<dbReference type="PANTHER" id="PTHR42701:SF1">
    <property type="entry name" value="IMIDAZOLE GLYCEROL PHOSPHATE SYNTHASE SUBUNIT HISH"/>
    <property type="match status" value="1"/>
</dbReference>
<dbReference type="PANTHER" id="PTHR42701">
    <property type="entry name" value="IMIDAZOLE GLYCEROL PHOSPHATE SYNTHASE SUBUNIT HISH"/>
    <property type="match status" value="1"/>
</dbReference>
<keyword evidence="4 10" id="KW-0378">Hydrolase</keyword>
<dbReference type="GO" id="GO:0000105">
    <property type="term" value="P:L-histidine biosynthetic process"/>
    <property type="evidence" value="ECO:0007669"/>
    <property type="project" value="UniProtKB-UniRule"/>
</dbReference>
<dbReference type="Pfam" id="PF00117">
    <property type="entry name" value="GATase"/>
    <property type="match status" value="1"/>
</dbReference>
<organism evidence="13 14">
    <name type="scientific">Emcibacter nanhaiensis</name>
    <dbReference type="NCBI Taxonomy" id="1505037"/>
    <lineage>
        <taxon>Bacteria</taxon>
        <taxon>Pseudomonadati</taxon>
        <taxon>Pseudomonadota</taxon>
        <taxon>Alphaproteobacteria</taxon>
        <taxon>Emcibacterales</taxon>
        <taxon>Emcibacteraceae</taxon>
        <taxon>Emcibacter</taxon>
    </lineage>
</organism>
<evidence type="ECO:0000313" key="13">
    <source>
        <dbReference type="EMBL" id="TPD57414.1"/>
    </source>
</evidence>
<reference evidence="14" key="1">
    <citation type="submission" date="2019-06" db="EMBL/GenBank/DDBJ databases">
        <title>The complete genome of Emcibacter congregatus ZYLT.</title>
        <authorList>
            <person name="Zhao Z."/>
        </authorList>
    </citation>
    <scope>NUCLEOTIDE SEQUENCE [LARGE SCALE GENOMIC DNA]</scope>
    <source>
        <strain evidence="14">MCCC 1A06723</strain>
    </source>
</reference>
<dbReference type="GO" id="GO:0005737">
    <property type="term" value="C:cytoplasm"/>
    <property type="evidence" value="ECO:0007669"/>
    <property type="project" value="UniProtKB-SubCell"/>
</dbReference>
<protein>
    <recommendedName>
        <fullName evidence="10">Imidazole glycerol phosphate synthase subunit HisH</fullName>
        <ecNumber evidence="10">4.3.2.10</ecNumber>
    </recommendedName>
    <alternativeName>
        <fullName evidence="10">IGP synthase glutaminase subunit</fullName>
        <ecNumber evidence="10">3.5.1.2</ecNumber>
    </alternativeName>
    <alternativeName>
        <fullName evidence="10">IGP synthase subunit HisH</fullName>
    </alternativeName>
    <alternativeName>
        <fullName evidence="10">ImGP synthase subunit HisH</fullName>
        <shortName evidence="10">IGPS subunit HisH</shortName>
    </alternativeName>
</protein>
<keyword evidence="6 10" id="KW-0368">Histidine biosynthesis</keyword>
<keyword evidence="3 10" id="KW-0028">Amino-acid biosynthesis</keyword>
<comment type="pathway">
    <text evidence="1 10">Amino-acid biosynthesis; L-histidine biosynthesis; L-histidine from 5-phospho-alpha-D-ribose 1-diphosphate: step 5/9.</text>
</comment>
<dbReference type="PROSITE" id="PS51273">
    <property type="entry name" value="GATASE_TYPE_1"/>
    <property type="match status" value="1"/>
</dbReference>
<dbReference type="EC" id="3.5.1.2" evidence="10"/>
<dbReference type="GO" id="GO:0000107">
    <property type="term" value="F:imidazoleglycerol-phosphate synthase activity"/>
    <property type="evidence" value="ECO:0007669"/>
    <property type="project" value="UniProtKB-UniRule"/>
</dbReference>
<dbReference type="UniPathway" id="UPA00031">
    <property type="reaction ID" value="UER00010"/>
</dbReference>
<dbReference type="CDD" id="cd01748">
    <property type="entry name" value="GATase1_IGP_Synthase"/>
    <property type="match status" value="1"/>
</dbReference>
<keyword evidence="5 10" id="KW-0315">Glutamine amidotransferase</keyword>
<dbReference type="RefSeq" id="WP_139941729.1">
    <property type="nucleotide sequence ID" value="NZ_JBHSYP010000005.1"/>
</dbReference>
<dbReference type="Proteomes" id="UP000319148">
    <property type="component" value="Unassembled WGS sequence"/>
</dbReference>
<dbReference type="HAMAP" id="MF_00278">
    <property type="entry name" value="HisH"/>
    <property type="match status" value="1"/>
</dbReference>
<evidence type="ECO:0000256" key="9">
    <source>
        <dbReference type="ARBA" id="ARBA00049534"/>
    </source>
</evidence>
<dbReference type="AlphaFoldDB" id="A0A501PC05"/>
<dbReference type="OrthoDB" id="9807137at2"/>
<keyword evidence="10" id="KW-0963">Cytoplasm</keyword>
<evidence type="ECO:0000256" key="11">
    <source>
        <dbReference type="PIRSR" id="PIRSR000495-1"/>
    </source>
</evidence>
<evidence type="ECO:0000256" key="6">
    <source>
        <dbReference type="ARBA" id="ARBA00023102"/>
    </source>
</evidence>
<comment type="catalytic activity">
    <reaction evidence="8 10">
        <text>5-[(5-phospho-1-deoxy-D-ribulos-1-ylimino)methylamino]-1-(5-phospho-beta-D-ribosyl)imidazole-4-carboxamide + L-glutamine = D-erythro-1-(imidazol-4-yl)glycerol 3-phosphate + 5-amino-1-(5-phospho-beta-D-ribosyl)imidazole-4-carboxamide + L-glutamate + H(+)</text>
        <dbReference type="Rhea" id="RHEA:24793"/>
        <dbReference type="ChEBI" id="CHEBI:15378"/>
        <dbReference type="ChEBI" id="CHEBI:29985"/>
        <dbReference type="ChEBI" id="CHEBI:58278"/>
        <dbReference type="ChEBI" id="CHEBI:58359"/>
        <dbReference type="ChEBI" id="CHEBI:58475"/>
        <dbReference type="ChEBI" id="CHEBI:58525"/>
        <dbReference type="EC" id="4.3.2.10"/>
    </reaction>
</comment>
<evidence type="ECO:0000256" key="7">
    <source>
        <dbReference type="ARBA" id="ARBA00023239"/>
    </source>
</evidence>
<keyword evidence="14" id="KW-1185">Reference proteome</keyword>
<accession>A0A501PC05</accession>
<comment type="caution">
    <text evidence="13">The sequence shown here is derived from an EMBL/GenBank/DDBJ whole genome shotgun (WGS) entry which is preliminary data.</text>
</comment>
<evidence type="ECO:0000256" key="8">
    <source>
        <dbReference type="ARBA" id="ARBA00047838"/>
    </source>
</evidence>
<dbReference type="Gene3D" id="3.40.50.880">
    <property type="match status" value="1"/>
</dbReference>
<comment type="subcellular location">
    <subcellularLocation>
        <location evidence="10">Cytoplasm</location>
    </subcellularLocation>
</comment>
<dbReference type="EMBL" id="VFIY01000018">
    <property type="protein sequence ID" value="TPD57414.1"/>
    <property type="molecule type" value="Genomic_DNA"/>
</dbReference>
<comment type="function">
    <text evidence="10">IGPS catalyzes the conversion of PRFAR and glutamine to IGP, AICAR and glutamate. The HisH subunit catalyzes the hydrolysis of glutamine to glutamate and ammonia as part of the synthesis of IGP and AICAR. The resulting ammonia molecule is channeled to the active site of HisF.</text>
</comment>
<proteinExistence type="inferred from homology"/>
<dbReference type="PIRSF" id="PIRSF000495">
    <property type="entry name" value="Amidotransf_hisH"/>
    <property type="match status" value="1"/>
</dbReference>
<dbReference type="GO" id="GO:0004359">
    <property type="term" value="F:glutaminase activity"/>
    <property type="evidence" value="ECO:0007669"/>
    <property type="project" value="UniProtKB-EC"/>
</dbReference>
<dbReference type="InterPro" id="IPR017926">
    <property type="entry name" value="GATASE"/>
</dbReference>
<feature type="active site" description="Nucleophile" evidence="10 11">
    <location>
        <position position="80"/>
    </location>
</feature>
<feature type="domain" description="Glutamine amidotransferase" evidence="12">
    <location>
        <begin position="4"/>
        <end position="203"/>
    </location>
</feature>
<comment type="catalytic activity">
    <reaction evidence="9 10">
        <text>L-glutamine + H2O = L-glutamate + NH4(+)</text>
        <dbReference type="Rhea" id="RHEA:15889"/>
        <dbReference type="ChEBI" id="CHEBI:15377"/>
        <dbReference type="ChEBI" id="CHEBI:28938"/>
        <dbReference type="ChEBI" id="CHEBI:29985"/>
        <dbReference type="ChEBI" id="CHEBI:58359"/>
        <dbReference type="EC" id="3.5.1.2"/>
    </reaction>
</comment>
<evidence type="ECO:0000256" key="5">
    <source>
        <dbReference type="ARBA" id="ARBA00022962"/>
    </source>
</evidence>
<evidence type="ECO:0000313" key="14">
    <source>
        <dbReference type="Proteomes" id="UP000319148"/>
    </source>
</evidence>
<evidence type="ECO:0000256" key="3">
    <source>
        <dbReference type="ARBA" id="ARBA00022605"/>
    </source>
</evidence>
<dbReference type="SUPFAM" id="SSF52317">
    <property type="entry name" value="Class I glutamine amidotransferase-like"/>
    <property type="match status" value="1"/>
</dbReference>
<dbReference type="GO" id="GO:0016829">
    <property type="term" value="F:lyase activity"/>
    <property type="evidence" value="ECO:0007669"/>
    <property type="project" value="UniProtKB-KW"/>
</dbReference>
<name>A0A501PC05_9PROT</name>
<dbReference type="NCBIfam" id="TIGR01855">
    <property type="entry name" value="IMP_synth_hisH"/>
    <property type="match status" value="1"/>
</dbReference>
<keyword evidence="7 10" id="KW-0456">Lyase</keyword>
<comment type="subunit">
    <text evidence="2 10">Heterodimer of HisH and HisF.</text>
</comment>
<gene>
    <name evidence="10 13" type="primary">hisH</name>
    <name evidence="13" type="ORF">FIV46_14925</name>
</gene>
<evidence type="ECO:0000256" key="10">
    <source>
        <dbReference type="HAMAP-Rule" id="MF_00278"/>
    </source>
</evidence>
<evidence type="ECO:0000256" key="4">
    <source>
        <dbReference type="ARBA" id="ARBA00022801"/>
    </source>
</evidence>
<feature type="active site" evidence="10 11">
    <location>
        <position position="190"/>
    </location>
</feature>
<dbReference type="InterPro" id="IPR010139">
    <property type="entry name" value="Imidazole-glycPsynth_HisH"/>
</dbReference>
<dbReference type="EC" id="4.3.2.10" evidence="10"/>
<evidence type="ECO:0000256" key="1">
    <source>
        <dbReference type="ARBA" id="ARBA00005091"/>
    </source>
</evidence>
<evidence type="ECO:0000256" key="2">
    <source>
        <dbReference type="ARBA" id="ARBA00011152"/>
    </source>
</evidence>